<feature type="transmembrane region" description="Helical" evidence="1">
    <location>
        <begin position="34"/>
        <end position="60"/>
    </location>
</feature>
<feature type="transmembrane region" description="Helical" evidence="1">
    <location>
        <begin position="254"/>
        <end position="276"/>
    </location>
</feature>
<comment type="caution">
    <text evidence="2">The sequence shown here is derived from an EMBL/GenBank/DDBJ whole genome shotgun (WGS) entry which is preliminary data.</text>
</comment>
<dbReference type="Proteomes" id="UP000260793">
    <property type="component" value="Unassembled WGS sequence"/>
</dbReference>
<name>A0A3E4LIK3_9FIRM</name>
<accession>A0A3E4LIK3</accession>
<evidence type="ECO:0000256" key="1">
    <source>
        <dbReference type="SAM" id="Phobius"/>
    </source>
</evidence>
<dbReference type="EMBL" id="QSQN01000063">
    <property type="protein sequence ID" value="RGK36312.1"/>
    <property type="molecule type" value="Genomic_DNA"/>
</dbReference>
<organism evidence="2 3">
    <name type="scientific">[Ruminococcus] lactaris</name>
    <dbReference type="NCBI Taxonomy" id="46228"/>
    <lineage>
        <taxon>Bacteria</taxon>
        <taxon>Bacillati</taxon>
        <taxon>Bacillota</taxon>
        <taxon>Clostridia</taxon>
        <taxon>Lachnospirales</taxon>
        <taxon>Lachnospiraceae</taxon>
        <taxon>Mediterraneibacter</taxon>
    </lineage>
</organism>
<proteinExistence type="predicted"/>
<feature type="transmembrane region" description="Helical" evidence="1">
    <location>
        <begin position="117"/>
        <end position="138"/>
    </location>
</feature>
<feature type="transmembrane region" description="Helical" evidence="1">
    <location>
        <begin position="66"/>
        <end position="86"/>
    </location>
</feature>
<dbReference type="Pfam" id="PF16949">
    <property type="entry name" value="ABC_tran_2"/>
    <property type="match status" value="1"/>
</dbReference>
<evidence type="ECO:0000313" key="3">
    <source>
        <dbReference type="Proteomes" id="UP000260793"/>
    </source>
</evidence>
<gene>
    <name evidence="2" type="ORF">DXD17_14355</name>
</gene>
<dbReference type="InterPro" id="IPR031599">
    <property type="entry name" value="ABC_tran_2"/>
</dbReference>
<sequence>MTNNLLSLLKTEFLNRFRLGTIRNERNKKVKYRYIAMGVLYIFLAIVLAGYCFAISYGYSYLGMSYVVPGYALMITSIVILFFTFLKTNGILFSTRDYDMLTAFPIKTRTIIASKFLSMYINNLAFAVVVMVPMAVGYEMWNGFNAGTVVFWFLGILFAPLLPMTIAATVGMAILAIGAGFKHKAAVQLIITVILFLGIMFGSFWLNQNAMADEAMMLAMLTDMGTFISGIIHKIYPVSLWFDNGVVYGNAQHILLFIGFSVAVYAVFLGFCAKFYGKINSALKSHQASSNYKVGQLKKSSVLTALAYKEAKRFTSSSVYMLNMGMGLILALIASVASAFLGVDKLISNVDGVNAKDMAALLPVISNVVPFGIAMVVNMCNTCAVSLSLEGRNLWVVESLPISKRTLYKGKMLFNICMVLPVSLICSVIFIISLRVNVVKALLYIVFAVTSVTFSTVFGMFINICFPNYQWENEVVVVKQGMSSMIGIFSSIIIYLAMAAGTFYLSGNLGGELSILMFSGILAVLAAVLYGRCK</sequence>
<dbReference type="RefSeq" id="WP_117688768.1">
    <property type="nucleotide sequence ID" value="NZ_CAKMWK010000002.1"/>
</dbReference>
<keyword evidence="1" id="KW-0812">Transmembrane</keyword>
<keyword evidence="1" id="KW-0472">Membrane</keyword>
<feature type="transmembrane region" description="Helical" evidence="1">
    <location>
        <begin position="360"/>
        <end position="380"/>
    </location>
</feature>
<dbReference type="AlphaFoldDB" id="A0A3E4LIK3"/>
<keyword evidence="1" id="KW-1133">Transmembrane helix</keyword>
<feature type="transmembrane region" description="Helical" evidence="1">
    <location>
        <begin position="486"/>
        <end position="507"/>
    </location>
</feature>
<protein>
    <submittedName>
        <fullName evidence="2">Uncharacterized protein</fullName>
    </submittedName>
</protein>
<feature type="transmembrane region" description="Helical" evidence="1">
    <location>
        <begin position="513"/>
        <end position="531"/>
    </location>
</feature>
<evidence type="ECO:0000313" key="2">
    <source>
        <dbReference type="EMBL" id="RGK36312.1"/>
    </source>
</evidence>
<feature type="transmembrane region" description="Helical" evidence="1">
    <location>
        <begin position="150"/>
        <end position="178"/>
    </location>
</feature>
<reference evidence="2 3" key="1">
    <citation type="submission" date="2018-08" db="EMBL/GenBank/DDBJ databases">
        <title>A genome reference for cultivated species of the human gut microbiota.</title>
        <authorList>
            <person name="Zou Y."/>
            <person name="Xue W."/>
            <person name="Luo G."/>
        </authorList>
    </citation>
    <scope>NUCLEOTIDE SEQUENCE [LARGE SCALE GENOMIC DNA]</scope>
    <source>
        <strain evidence="2 3">TF11-7</strain>
    </source>
</reference>
<feature type="transmembrane region" description="Helical" evidence="1">
    <location>
        <begin position="319"/>
        <end position="340"/>
    </location>
</feature>
<feature type="transmembrane region" description="Helical" evidence="1">
    <location>
        <begin position="442"/>
        <end position="466"/>
    </location>
</feature>
<feature type="transmembrane region" description="Helical" evidence="1">
    <location>
        <begin position="413"/>
        <end position="436"/>
    </location>
</feature>
<feature type="transmembrane region" description="Helical" evidence="1">
    <location>
        <begin position="185"/>
        <end position="206"/>
    </location>
</feature>